<evidence type="ECO:0000313" key="1">
    <source>
        <dbReference type="EMBL" id="SNR79281.1"/>
    </source>
</evidence>
<reference evidence="1 2" key="1">
    <citation type="submission" date="2017-06" db="EMBL/GenBank/DDBJ databases">
        <authorList>
            <person name="Kim H.J."/>
            <person name="Triplett B.A."/>
        </authorList>
    </citation>
    <scope>NUCLEOTIDE SEQUENCE [LARGE SCALE GENOMIC DNA]</scope>
    <source>
        <strain evidence="1 2">CGMCC 4.1858</strain>
    </source>
</reference>
<organism evidence="1 2">
    <name type="scientific">Actinacidiphila glaucinigra</name>
    <dbReference type="NCBI Taxonomy" id="235986"/>
    <lineage>
        <taxon>Bacteria</taxon>
        <taxon>Bacillati</taxon>
        <taxon>Actinomycetota</taxon>
        <taxon>Actinomycetes</taxon>
        <taxon>Kitasatosporales</taxon>
        <taxon>Streptomycetaceae</taxon>
        <taxon>Actinacidiphila</taxon>
    </lineage>
</organism>
<dbReference type="InterPro" id="IPR019239">
    <property type="entry name" value="VapB_antitoxin"/>
</dbReference>
<dbReference type="Pfam" id="PF09957">
    <property type="entry name" value="VapB_antitoxin"/>
    <property type="match status" value="1"/>
</dbReference>
<name>A0A238Z8J0_9ACTN</name>
<protein>
    <submittedName>
        <fullName evidence="1">Antitoxin of type II TA system, VapB</fullName>
    </submittedName>
</protein>
<dbReference type="Proteomes" id="UP000198280">
    <property type="component" value="Unassembled WGS sequence"/>
</dbReference>
<proteinExistence type="predicted"/>
<evidence type="ECO:0000313" key="2">
    <source>
        <dbReference type="Proteomes" id="UP000198280"/>
    </source>
</evidence>
<dbReference type="RefSeq" id="WP_089221530.1">
    <property type="nucleotide sequence ID" value="NZ_FZOF01000001.1"/>
</dbReference>
<sequence length="72" mass="7918">MARTVIDLDDAMLALAQRQLGTKTKRETINLALSIAAGTSADDRARGLAWLQEHAEDVLDFDHLAEQERGGR</sequence>
<keyword evidence="2" id="KW-1185">Reference proteome</keyword>
<accession>A0A238Z8J0</accession>
<dbReference type="OrthoDB" id="4563074at2"/>
<dbReference type="AlphaFoldDB" id="A0A238Z8J0"/>
<dbReference type="EMBL" id="FZOF01000001">
    <property type="protein sequence ID" value="SNR79281.1"/>
    <property type="molecule type" value="Genomic_DNA"/>
</dbReference>
<gene>
    <name evidence="1" type="ORF">SAMN05216252_10156</name>
</gene>